<comment type="caution">
    <text evidence="1">The sequence shown here is derived from an EMBL/GenBank/DDBJ whole genome shotgun (WGS) entry which is preliminary data.</text>
</comment>
<protein>
    <submittedName>
        <fullName evidence="1">Uncharacterized protein</fullName>
    </submittedName>
</protein>
<dbReference type="EMBL" id="LAZR01069934">
    <property type="protein sequence ID" value="KKK46724.1"/>
    <property type="molecule type" value="Genomic_DNA"/>
</dbReference>
<evidence type="ECO:0000313" key="1">
    <source>
        <dbReference type="EMBL" id="KKK46724.1"/>
    </source>
</evidence>
<reference evidence="1" key="1">
    <citation type="journal article" date="2015" name="Nature">
        <title>Complex archaea that bridge the gap between prokaryotes and eukaryotes.</title>
        <authorList>
            <person name="Spang A."/>
            <person name="Saw J.H."/>
            <person name="Jorgensen S.L."/>
            <person name="Zaremba-Niedzwiedzka K."/>
            <person name="Martijn J."/>
            <person name="Lind A.E."/>
            <person name="van Eijk R."/>
            <person name="Schleper C."/>
            <person name="Guy L."/>
            <person name="Ettema T.J."/>
        </authorList>
    </citation>
    <scope>NUCLEOTIDE SEQUENCE</scope>
</reference>
<proteinExistence type="predicted"/>
<accession>A0A0F8XXK1</accession>
<organism evidence="1">
    <name type="scientific">marine sediment metagenome</name>
    <dbReference type="NCBI Taxonomy" id="412755"/>
    <lineage>
        <taxon>unclassified sequences</taxon>
        <taxon>metagenomes</taxon>
        <taxon>ecological metagenomes</taxon>
    </lineage>
</organism>
<gene>
    <name evidence="1" type="ORF">LCGC14_3162360</name>
</gene>
<sequence>MIGIEEYKAIRITRAAYDKISKLQEDAMEMCDGKDEQLLLKAMGPGAFVSWLILAKLGRRYDVGRLYL</sequence>
<name>A0A0F8XXK1_9ZZZZ</name>
<dbReference type="AlphaFoldDB" id="A0A0F8XXK1"/>